<reference evidence="2" key="1">
    <citation type="submission" date="2020-05" db="EMBL/GenBank/DDBJ databases">
        <authorList>
            <person name="Chiriac C."/>
            <person name="Salcher M."/>
            <person name="Ghai R."/>
            <person name="Kavagutti S V."/>
        </authorList>
    </citation>
    <scope>NUCLEOTIDE SEQUENCE</scope>
</reference>
<evidence type="ECO:0000313" key="2">
    <source>
        <dbReference type="EMBL" id="CAB4189893.1"/>
    </source>
</evidence>
<dbReference type="EMBL" id="LR797148">
    <property type="protein sequence ID" value="CAB4189893.1"/>
    <property type="molecule type" value="Genomic_DNA"/>
</dbReference>
<organism evidence="2">
    <name type="scientific">uncultured Caudovirales phage</name>
    <dbReference type="NCBI Taxonomy" id="2100421"/>
    <lineage>
        <taxon>Viruses</taxon>
        <taxon>Duplodnaviria</taxon>
        <taxon>Heunggongvirae</taxon>
        <taxon>Uroviricota</taxon>
        <taxon>Caudoviricetes</taxon>
        <taxon>Peduoviridae</taxon>
        <taxon>Maltschvirus</taxon>
        <taxon>Maltschvirus maltsch</taxon>
    </lineage>
</organism>
<sequence>MTETRIHEYLAYHQESARAGDIDPSYAMLRYVCDRFELTVEQRYWLAFVYAMTYCGASTYYVYNEFPDFENVDVGRMNRWWHPNGRLNIICQTDRRWVRSSSLFVPAVESYQRWIGGKTQHEHFMSIATGATPEERYNKLYKSASKLHSFGQFALFLYLEALHTITPLELVPTDLDLNQAWSCRNGLLYAYGLDEFLTEAEEPMPAGAKGPVAEAWADVRERIHGLVLPAQPTVWQIETTLCAYKKFHRGKRYLGYYVDRQALEIAKMENNVKDGVAWDVLWQFRDETYTDKSYLVEKTEPSERLAKKGLSDNWKQLRNVKTTILLAEAAQ</sequence>
<evidence type="ECO:0000259" key="1">
    <source>
        <dbReference type="Pfam" id="PF18724"/>
    </source>
</evidence>
<gene>
    <name evidence="2" type="ORF">UFOVP1196_18</name>
</gene>
<proteinExistence type="predicted"/>
<name>A0A6J5QZQ8_9CAUD</name>
<protein>
    <recommendedName>
        <fullName evidence="1">Amino acid:DNA transferase domain-containing protein</fullName>
    </recommendedName>
</protein>
<dbReference type="Pfam" id="PF18724">
    <property type="entry name" value="ADDT"/>
    <property type="match status" value="1"/>
</dbReference>
<feature type="domain" description="Amino acid:DNA transferase" evidence="1">
    <location>
        <begin position="20"/>
        <end position="249"/>
    </location>
</feature>
<accession>A0A6J5QZQ8</accession>
<dbReference type="InterPro" id="IPR040741">
    <property type="entry name" value="ADDT"/>
</dbReference>